<keyword evidence="2" id="KW-1185">Reference proteome</keyword>
<dbReference type="Proteomes" id="UP000774326">
    <property type="component" value="Unassembled WGS sequence"/>
</dbReference>
<evidence type="ECO:0000313" key="2">
    <source>
        <dbReference type="Proteomes" id="UP000774326"/>
    </source>
</evidence>
<accession>A0A9P8Q7Y6</accession>
<dbReference type="OrthoDB" id="10370458at2759"/>
<comment type="caution">
    <text evidence="1">The sequence shown here is derived from an EMBL/GenBank/DDBJ whole genome shotgun (WGS) entry which is preliminary data.</text>
</comment>
<dbReference type="EMBL" id="JAEUBG010002350">
    <property type="protein sequence ID" value="KAH3684735.1"/>
    <property type="molecule type" value="Genomic_DNA"/>
</dbReference>
<sequence>MVETKVAKAASSSALTSVKAATAEVFWWVKVPNLALPLMTAYGTPIFLHKAGKKTTNSIGSTSLAIKTNLAFLFSIKETTWFKPYLTTNGFGEASCLVLPSAMAAASLVNLSFFSAEVSGLYLLNNLKVSAAVFLSKVCWN</sequence>
<gene>
    <name evidence="1" type="ORF">WICPIJ_004266</name>
</gene>
<reference evidence="1" key="2">
    <citation type="submission" date="2021-01" db="EMBL/GenBank/DDBJ databases">
        <authorList>
            <person name="Schikora-Tamarit M.A."/>
        </authorList>
    </citation>
    <scope>NUCLEOTIDE SEQUENCE</scope>
    <source>
        <strain evidence="1">CBS2887</strain>
    </source>
</reference>
<protein>
    <submittedName>
        <fullName evidence="1">Uncharacterized protein</fullName>
    </submittedName>
</protein>
<dbReference type="AlphaFoldDB" id="A0A9P8Q7Y6"/>
<proteinExistence type="predicted"/>
<organism evidence="1 2">
    <name type="scientific">Wickerhamomyces pijperi</name>
    <name type="common">Yeast</name>
    <name type="synonym">Pichia pijperi</name>
    <dbReference type="NCBI Taxonomy" id="599730"/>
    <lineage>
        <taxon>Eukaryota</taxon>
        <taxon>Fungi</taxon>
        <taxon>Dikarya</taxon>
        <taxon>Ascomycota</taxon>
        <taxon>Saccharomycotina</taxon>
        <taxon>Saccharomycetes</taxon>
        <taxon>Phaffomycetales</taxon>
        <taxon>Wickerhamomycetaceae</taxon>
        <taxon>Wickerhamomyces</taxon>
    </lineage>
</organism>
<evidence type="ECO:0000313" key="1">
    <source>
        <dbReference type="EMBL" id="KAH3684735.1"/>
    </source>
</evidence>
<name>A0A9P8Q7Y6_WICPI</name>
<reference evidence="1" key="1">
    <citation type="journal article" date="2021" name="Open Biol.">
        <title>Shared evolutionary footprints suggest mitochondrial oxidative damage underlies multiple complex I losses in fungi.</title>
        <authorList>
            <person name="Schikora-Tamarit M.A."/>
            <person name="Marcet-Houben M."/>
            <person name="Nosek J."/>
            <person name="Gabaldon T."/>
        </authorList>
    </citation>
    <scope>NUCLEOTIDE SEQUENCE</scope>
    <source>
        <strain evidence="1">CBS2887</strain>
    </source>
</reference>